<feature type="chain" id="PRO_5032653111" evidence="1">
    <location>
        <begin position="22"/>
        <end position="70"/>
    </location>
</feature>
<accession>A0A845G1J3</accession>
<dbReference type="AlphaFoldDB" id="A0A845G1J3"/>
<gene>
    <name evidence="2" type="ORF">GTP91_09090</name>
</gene>
<sequence length="70" mass="7071">MKYRNGIVTTIALALTSVALASVVYTDAYSQAAKAEATGVRALTQAAAGDTTIACADTAMLSSASDTVQQ</sequence>
<evidence type="ECO:0000313" key="3">
    <source>
        <dbReference type="Proteomes" id="UP000470302"/>
    </source>
</evidence>
<dbReference type="EMBL" id="WWCW01000021">
    <property type="protein sequence ID" value="MYM87332.1"/>
    <property type="molecule type" value="Genomic_DNA"/>
</dbReference>
<feature type="signal peptide" evidence="1">
    <location>
        <begin position="1"/>
        <end position="21"/>
    </location>
</feature>
<name>A0A845G1J3_9BURK</name>
<evidence type="ECO:0000313" key="2">
    <source>
        <dbReference type="EMBL" id="MYM87332.1"/>
    </source>
</evidence>
<organism evidence="2 3">
    <name type="scientific">Duganella vulcania</name>
    <dbReference type="NCBI Taxonomy" id="2692166"/>
    <lineage>
        <taxon>Bacteria</taxon>
        <taxon>Pseudomonadati</taxon>
        <taxon>Pseudomonadota</taxon>
        <taxon>Betaproteobacteria</taxon>
        <taxon>Burkholderiales</taxon>
        <taxon>Oxalobacteraceae</taxon>
        <taxon>Telluria group</taxon>
        <taxon>Duganella</taxon>
    </lineage>
</organism>
<keyword evidence="1" id="KW-0732">Signal</keyword>
<comment type="caution">
    <text evidence="2">The sequence shown here is derived from an EMBL/GenBank/DDBJ whole genome shotgun (WGS) entry which is preliminary data.</text>
</comment>
<reference evidence="2 3" key="1">
    <citation type="submission" date="2020-01" db="EMBL/GenBank/DDBJ databases">
        <title>Novel species isolated from a subtropical stream in China.</title>
        <authorList>
            <person name="Lu H."/>
        </authorList>
    </citation>
    <scope>NUCLEOTIDE SEQUENCE [LARGE SCALE GENOMIC DNA]</scope>
    <source>
        <strain evidence="2 3">FT82W</strain>
    </source>
</reference>
<dbReference type="RefSeq" id="WP_161096488.1">
    <property type="nucleotide sequence ID" value="NZ_WWCW01000021.1"/>
</dbReference>
<protein>
    <submittedName>
        <fullName evidence="2">Uncharacterized protein</fullName>
    </submittedName>
</protein>
<proteinExistence type="predicted"/>
<evidence type="ECO:0000256" key="1">
    <source>
        <dbReference type="SAM" id="SignalP"/>
    </source>
</evidence>
<dbReference type="Proteomes" id="UP000470302">
    <property type="component" value="Unassembled WGS sequence"/>
</dbReference>